<dbReference type="RefSeq" id="WP_248683436.1">
    <property type="nucleotide sequence ID" value="NZ_JALPRY010000014.1"/>
</dbReference>
<dbReference type="InterPro" id="IPR051396">
    <property type="entry name" value="Bact_Antivir_Def_Nuclease"/>
</dbReference>
<evidence type="ECO:0000313" key="3">
    <source>
        <dbReference type="EMBL" id="MCK8780857.1"/>
    </source>
</evidence>
<dbReference type="PANTHER" id="PTHR43581:SF4">
    <property type="entry name" value="ATP_GTP PHOSPHATASE"/>
    <property type="match status" value="1"/>
</dbReference>
<evidence type="ECO:0000259" key="2">
    <source>
        <dbReference type="Pfam" id="PF20469"/>
    </source>
</evidence>
<accession>A0ABT0ISJ3</accession>
<dbReference type="InterPro" id="IPR034139">
    <property type="entry name" value="TOPRIM_OLD"/>
</dbReference>
<dbReference type="Gene3D" id="3.40.50.300">
    <property type="entry name" value="P-loop containing nucleotide triphosphate hydrolases"/>
    <property type="match status" value="1"/>
</dbReference>
<feature type="domain" description="ATPase AAA-type core" evidence="1">
    <location>
        <begin position="26"/>
        <end position="321"/>
    </location>
</feature>
<protein>
    <submittedName>
        <fullName evidence="3">AAA family ATPase</fullName>
    </submittedName>
</protein>
<evidence type="ECO:0000313" key="4">
    <source>
        <dbReference type="Proteomes" id="UP001202827"/>
    </source>
</evidence>
<dbReference type="InterPro" id="IPR003959">
    <property type="entry name" value="ATPase_AAA_core"/>
</dbReference>
<dbReference type="PANTHER" id="PTHR43581">
    <property type="entry name" value="ATP/GTP PHOSPHATASE"/>
    <property type="match status" value="1"/>
</dbReference>
<comment type="caution">
    <text evidence="3">The sequence shown here is derived from an EMBL/GenBank/DDBJ whole genome shotgun (WGS) entry which is preliminary data.</text>
</comment>
<dbReference type="Pfam" id="PF13304">
    <property type="entry name" value="AAA_21"/>
    <property type="match status" value="1"/>
</dbReference>
<feature type="domain" description="OLD protein-like TOPRIM" evidence="2">
    <location>
        <begin position="363"/>
        <end position="432"/>
    </location>
</feature>
<dbReference type="Pfam" id="PF20469">
    <property type="entry name" value="OLD-like_TOPRIM"/>
    <property type="match status" value="1"/>
</dbReference>
<dbReference type="Proteomes" id="UP001202827">
    <property type="component" value="Unassembled WGS sequence"/>
</dbReference>
<organism evidence="3 4">
    <name type="scientific">Neorhizobium turbinariae</name>
    <dbReference type="NCBI Taxonomy" id="2937795"/>
    <lineage>
        <taxon>Bacteria</taxon>
        <taxon>Pseudomonadati</taxon>
        <taxon>Pseudomonadota</taxon>
        <taxon>Alphaproteobacteria</taxon>
        <taxon>Hyphomicrobiales</taxon>
        <taxon>Rhizobiaceae</taxon>
        <taxon>Rhizobium/Agrobacterium group</taxon>
        <taxon>Neorhizobium</taxon>
    </lineage>
</organism>
<keyword evidence="4" id="KW-1185">Reference proteome</keyword>
<dbReference type="InterPro" id="IPR027417">
    <property type="entry name" value="P-loop_NTPase"/>
</dbReference>
<name>A0ABT0ISJ3_9HYPH</name>
<reference evidence="3 4" key="1">
    <citation type="submission" date="2022-04" db="EMBL/GenBank/DDBJ databases">
        <title>Rhizobium coralii sp. nov., isolated from coral Turbinaria peltata.</title>
        <authorList>
            <person name="Sun H."/>
        </authorList>
    </citation>
    <scope>NUCLEOTIDE SEQUENCE [LARGE SCALE GENOMIC DNA]</scope>
    <source>
        <strain evidence="3 4">NTR19</strain>
    </source>
</reference>
<evidence type="ECO:0000259" key="1">
    <source>
        <dbReference type="Pfam" id="PF13304"/>
    </source>
</evidence>
<dbReference type="SUPFAM" id="SSF52540">
    <property type="entry name" value="P-loop containing nucleoside triphosphate hydrolases"/>
    <property type="match status" value="1"/>
</dbReference>
<gene>
    <name evidence="3" type="ORF">M0654_12765</name>
</gene>
<proteinExistence type="predicted"/>
<dbReference type="EMBL" id="JALPRY010000014">
    <property type="protein sequence ID" value="MCK8780857.1"/>
    <property type="molecule type" value="Genomic_DNA"/>
</dbReference>
<sequence>MATIRTIEIENFRGIKSLKWHPKPGVNCLIGPGDSGKSTILDAIDLCLGARRTFQFTDADFHGLAIAEPISITLTLGNLAPELKSIDGYGLYLRGLNVTTLELEDEPGAGLETVLSLNVRVESDLEPVWSILSDRAAAAGQTRNLSWSDRVALSPLRIGALSDHNLSWRRGSILNRLSDETADASTALLAAAREARKAFGVDADKKLGTALGIVTAVASDLGIHVGAKAKAELEAHSVSMTAGTISLHDESGVPLRRLGVGSTRLMISGLQQKNATESSILLVDELEHGLEPHRIIRFLDNLGAKQKESPLQVFLTSHSPIAVRELTVEQLSIVRKAGGVHEVLWVGQHADLQGTLRVYPEAFLARAVLVCEGASEVGLLRGIDQHRSAAGKPSMHSHGTCLVDAGGYTKIMPRAQAFQQMGFKVATFRDDDYRPDAAEEAAFEAAGGEIFKWRKNKKLEVELFESLPVPAVKTLVEKSLEDRSEQEIDSQVRSHSKNAVTLARVEEELRKGELSEETRNALGCAAGGNKEGKKAWFKTVGEMEQIGRDVIWPNLNESDKEFKDSVIALRRWCIGA</sequence>